<reference evidence="1 2" key="1">
    <citation type="submission" date="2019-11" db="EMBL/GenBank/DDBJ databases">
        <title>Genome of Strain BIT-d1.</title>
        <authorList>
            <person name="Yang Y."/>
        </authorList>
    </citation>
    <scope>NUCLEOTIDE SEQUENCE [LARGE SCALE GENOMIC DNA]</scope>
    <source>
        <strain evidence="1 2">BIT-d1</strain>
    </source>
</reference>
<evidence type="ECO:0000313" key="2">
    <source>
        <dbReference type="Proteomes" id="UP000438760"/>
    </source>
</evidence>
<sequence length="868" mass="96341">MSKRFWLLFFVLSVFITTESVQGRTNSIDYVSKESIATLADEQEQPNPEVKFGKPFNIEQCVPGLDANNKIVSNKMVIYLGEALKDKATGSEVDATGNAIVPRGYKYSFHETRDSAESGTGAIANDKLEIANPAAHDKTLYLRVFPVTGEGDAHVEEFILSIKDQGCNLEHRLVKLPDMYTCAVDGKGTFDLSNASNDLYYGQKEVELSVNGSKLVGPLNNYEAADKTVVTAQIKLFGTNDVASRTFTLFAESFALNPNDASLTANQSKEDKDGKRFGIFDLNSAKSQIIPENDEVDFYSISFHLTESDAKGGVNSIPKPEEFEAADGSVVYTRVESKLTRKNCVVSGKKVTLKVTEKPYIPALDNVSYCDNNVTSFRLSLTEQTIIIADGRTIVTEEEANEEGFDPTDKFTIDFFNSKEDAENNQNKIVGVELEVKINEARQIWTRITDLTTQSFNTASFYASIGYSKLKTEHSTDRTARYCQIDTGTTNSYTVDLRNNDSFYIGKLRTDQFGPSLNPEGAKLTVYYYKTEEDAKNDIRMDESLVRNYPIGMGEKSDLIYARVAMQKEFDCPLAENYSSFYASLGTTPVVEYYPEDATLQLCADSQTGTITPIVLGVTSKDLKGRPLSLVWMKKVYDSNNNASWKTLQVGEKLTYEAVEAGEYTVSVSFKNEPYPNTESCTVGRSWIIKDLIEVFVENADATGMVNSLDIDEFGNADVVIGSKGGLSGNYEYAIDRGGFQMNNRFMNVPIGNHTAWVSDVASGCMAFVDFSVFGYPKYFTPNGDGYNDVWNIPGLKGHPEARIAIFDRYGKLLKQMSAQGEGWDGTFNGKPMPSTDYWFTVEFTNDTPGKDGDGQKVSYKGHFSLKR</sequence>
<keyword evidence="2" id="KW-1185">Reference proteome</keyword>
<proteinExistence type="predicted"/>
<protein>
    <submittedName>
        <fullName evidence="1">T9SS type B sorting domain-containing protein</fullName>
    </submittedName>
</protein>
<dbReference type="Pfam" id="PF13585">
    <property type="entry name" value="CHU_C"/>
    <property type="match status" value="1"/>
</dbReference>
<dbReference type="InterPro" id="IPR026341">
    <property type="entry name" value="T9SS_type_B"/>
</dbReference>
<evidence type="ECO:0000313" key="1">
    <source>
        <dbReference type="EMBL" id="MTG96822.1"/>
    </source>
</evidence>
<dbReference type="Proteomes" id="UP000438760">
    <property type="component" value="Unassembled WGS sequence"/>
</dbReference>
<dbReference type="OrthoDB" id="9765926at2"/>
<dbReference type="AlphaFoldDB" id="A0A6I3LKY9"/>
<accession>A0A6I3LKY9</accession>
<dbReference type="EMBL" id="WMJX01000002">
    <property type="protein sequence ID" value="MTG96822.1"/>
    <property type="molecule type" value="Genomic_DNA"/>
</dbReference>
<dbReference type="RefSeq" id="WP_155090877.1">
    <property type="nucleotide sequence ID" value="NZ_WMJX01000002.1"/>
</dbReference>
<dbReference type="NCBIfam" id="TIGR04131">
    <property type="entry name" value="Bac_Flav_CTERM"/>
    <property type="match status" value="1"/>
</dbReference>
<gene>
    <name evidence="1" type="ORF">GJV76_01465</name>
</gene>
<organism evidence="1 2">
    <name type="scientific">Myroides albus</name>
    <dbReference type="NCBI Taxonomy" id="2562892"/>
    <lineage>
        <taxon>Bacteria</taxon>
        <taxon>Pseudomonadati</taxon>
        <taxon>Bacteroidota</taxon>
        <taxon>Flavobacteriia</taxon>
        <taxon>Flavobacteriales</taxon>
        <taxon>Flavobacteriaceae</taxon>
        <taxon>Myroides</taxon>
    </lineage>
</organism>
<name>A0A6I3LKY9_9FLAO</name>
<comment type="caution">
    <text evidence="1">The sequence shown here is derived from an EMBL/GenBank/DDBJ whole genome shotgun (WGS) entry which is preliminary data.</text>
</comment>